<proteinExistence type="predicted"/>
<reference evidence="3 4" key="1">
    <citation type="submission" date="2024-04" db="EMBL/GenBank/DDBJ databases">
        <title>Tritrichomonas musculus Genome.</title>
        <authorList>
            <person name="Alves-Ferreira E."/>
            <person name="Grigg M."/>
            <person name="Lorenzi H."/>
            <person name="Galac M."/>
        </authorList>
    </citation>
    <scope>NUCLEOTIDE SEQUENCE [LARGE SCALE GENOMIC DNA]</scope>
    <source>
        <strain evidence="3 4">EAF2021</strain>
    </source>
</reference>
<sequence length="437" mass="48898">MDNPDTSILKEDDETQSQEVSNLDSQQKVPIDGNEQKQLSDKDQAESKDEISKDNASSKKIDISVDLGNNNNTLQIQVDNNVGDVNADKNENISDIIDSNKKDEAKIELSVNYLDKLFSSTQQQKSVSKEVSDKIDDTKKESEQLNMIDDTKKESDIIEDTIALPLENPEAQMISKEPPSQVNSNDIDINDQNMAEQPLIQNSTDTVQNIQASQSVQNGNQLENPDSPSNNLAKDSILNNADNCVIENTNIANPVENDSYSSSSYYDYEDEANYNPNMFQNLITSASKNGNNNINNNNYQANNKDFNVSNKANLTTLNPILIHQTKEVDDGIPPALKPLIFHAKDSLTYQALCGKQIYGLKQSALTSIVNDLRKYVDIAVDHNLINEACHIQMCIDTIRNDHSAEKIQADKEIVEIDKKLQEANLELEERMNLYVKL</sequence>
<protein>
    <submittedName>
        <fullName evidence="3">Uncharacterized protein</fullName>
    </submittedName>
</protein>
<comment type="caution">
    <text evidence="3">The sequence shown here is derived from an EMBL/GenBank/DDBJ whole genome shotgun (WGS) entry which is preliminary data.</text>
</comment>
<evidence type="ECO:0000256" key="1">
    <source>
        <dbReference type="SAM" id="Coils"/>
    </source>
</evidence>
<dbReference type="Proteomes" id="UP001470230">
    <property type="component" value="Unassembled WGS sequence"/>
</dbReference>
<evidence type="ECO:0000313" key="4">
    <source>
        <dbReference type="Proteomes" id="UP001470230"/>
    </source>
</evidence>
<feature type="compositionally biased region" description="Polar residues" evidence="2">
    <location>
        <begin position="17"/>
        <end position="28"/>
    </location>
</feature>
<evidence type="ECO:0000313" key="3">
    <source>
        <dbReference type="EMBL" id="KAK8891161.1"/>
    </source>
</evidence>
<gene>
    <name evidence="3" type="ORF">M9Y10_028367</name>
</gene>
<feature type="compositionally biased region" description="Basic and acidic residues" evidence="2">
    <location>
        <begin position="34"/>
        <end position="63"/>
    </location>
</feature>
<accession>A0ABR2KJA3</accession>
<feature type="coiled-coil region" evidence="1">
    <location>
        <begin position="406"/>
        <end position="433"/>
    </location>
</feature>
<organism evidence="3 4">
    <name type="scientific">Tritrichomonas musculus</name>
    <dbReference type="NCBI Taxonomy" id="1915356"/>
    <lineage>
        <taxon>Eukaryota</taxon>
        <taxon>Metamonada</taxon>
        <taxon>Parabasalia</taxon>
        <taxon>Tritrichomonadida</taxon>
        <taxon>Tritrichomonadidae</taxon>
        <taxon>Tritrichomonas</taxon>
    </lineage>
</organism>
<name>A0ABR2KJA3_9EUKA</name>
<feature type="region of interest" description="Disordered" evidence="2">
    <location>
        <begin position="1"/>
        <end position="66"/>
    </location>
</feature>
<evidence type="ECO:0000256" key="2">
    <source>
        <dbReference type="SAM" id="MobiDB-lite"/>
    </source>
</evidence>
<dbReference type="EMBL" id="JAPFFF010000004">
    <property type="protein sequence ID" value="KAK8891161.1"/>
    <property type="molecule type" value="Genomic_DNA"/>
</dbReference>
<feature type="region of interest" description="Disordered" evidence="2">
    <location>
        <begin position="216"/>
        <end position="235"/>
    </location>
</feature>
<keyword evidence="1" id="KW-0175">Coiled coil</keyword>
<keyword evidence="4" id="KW-1185">Reference proteome</keyword>